<dbReference type="InterPro" id="IPR020562">
    <property type="entry name" value="PRibGlycinamide_synth_N"/>
</dbReference>
<keyword evidence="6 13" id="KW-0547">Nucleotide-binding</keyword>
<dbReference type="GO" id="GO:0006189">
    <property type="term" value="P:'de novo' IMP biosynthetic process"/>
    <property type="evidence" value="ECO:0007669"/>
    <property type="project" value="UniProtKB-UniRule"/>
</dbReference>
<comment type="cofactor">
    <cofactor evidence="1">
        <name>Mn(2+)</name>
        <dbReference type="ChEBI" id="CHEBI:29035"/>
    </cofactor>
</comment>
<dbReference type="InterPro" id="IPR020559">
    <property type="entry name" value="PRibGlycinamide_synth_CS"/>
</dbReference>
<dbReference type="GO" id="GO:0009113">
    <property type="term" value="P:purine nucleobase biosynthetic process"/>
    <property type="evidence" value="ECO:0007669"/>
    <property type="project" value="InterPro"/>
</dbReference>
<evidence type="ECO:0000256" key="4">
    <source>
        <dbReference type="ARBA" id="ARBA00013255"/>
    </source>
</evidence>
<dbReference type="InterPro" id="IPR016185">
    <property type="entry name" value="PreATP-grasp_dom_sf"/>
</dbReference>
<feature type="domain" description="ATP-grasp" evidence="14">
    <location>
        <begin position="112"/>
        <end position="312"/>
    </location>
</feature>
<dbReference type="AlphaFoldDB" id="D1CG21"/>
<dbReference type="InterPro" id="IPR037123">
    <property type="entry name" value="PRibGlycinamide_synth_C_sf"/>
</dbReference>
<evidence type="ECO:0000256" key="8">
    <source>
        <dbReference type="ARBA" id="ARBA00022840"/>
    </source>
</evidence>
<keyword evidence="5 12" id="KW-0436">Ligase</keyword>
<dbReference type="EC" id="6.3.4.13" evidence="4 12"/>
<dbReference type="SMART" id="SM01210">
    <property type="entry name" value="GARS_C"/>
    <property type="match status" value="1"/>
</dbReference>
<dbReference type="GO" id="GO:0005524">
    <property type="term" value="F:ATP binding"/>
    <property type="evidence" value="ECO:0007669"/>
    <property type="project" value="UniProtKB-UniRule"/>
</dbReference>
<dbReference type="InterPro" id="IPR020561">
    <property type="entry name" value="PRibGlycinamid_synth_ATP-grasp"/>
</dbReference>
<accession>D1CG21</accession>
<comment type="pathway">
    <text evidence="3 12">Purine metabolism; IMP biosynthesis via de novo pathway; N(1)-(5-phospho-D-ribosyl)glycinamide from 5-phospho-alpha-D-ribose 1-diphosphate: step 2/2.</text>
</comment>
<dbReference type="UniPathway" id="UPA00074">
    <property type="reaction ID" value="UER00125"/>
</dbReference>
<dbReference type="SUPFAM" id="SSF51246">
    <property type="entry name" value="Rudiment single hybrid motif"/>
    <property type="match status" value="1"/>
</dbReference>
<dbReference type="InterPro" id="IPR011761">
    <property type="entry name" value="ATP-grasp"/>
</dbReference>
<keyword evidence="16" id="KW-1185">Reference proteome</keyword>
<gene>
    <name evidence="12" type="primary">purD</name>
    <name evidence="15" type="ordered locus">Tter_0960</name>
</gene>
<dbReference type="Gene3D" id="3.30.1490.20">
    <property type="entry name" value="ATP-grasp fold, A domain"/>
    <property type="match status" value="1"/>
</dbReference>
<reference evidence="16" key="1">
    <citation type="journal article" date="2010" name="Stand. Genomic Sci.">
        <title>Complete genome sequence of 'Thermobaculum terrenum' type strain (YNP1).</title>
        <authorList>
            <person name="Kiss H."/>
            <person name="Cleland D."/>
            <person name="Lapidus A."/>
            <person name="Lucas S."/>
            <person name="Glavina Del Rio T."/>
            <person name="Nolan M."/>
            <person name="Tice H."/>
            <person name="Han C."/>
            <person name="Goodwin L."/>
            <person name="Pitluck S."/>
            <person name="Liolios K."/>
            <person name="Ivanova N."/>
            <person name="Mavromatis K."/>
            <person name="Ovchinnikova G."/>
            <person name="Pati A."/>
            <person name="Chen A."/>
            <person name="Palaniappan K."/>
            <person name="Land M."/>
            <person name="Hauser L."/>
            <person name="Chang Y."/>
            <person name="Jeffries C."/>
            <person name="Lu M."/>
            <person name="Brettin T."/>
            <person name="Detter J."/>
            <person name="Goker M."/>
            <person name="Tindall B."/>
            <person name="Beck B."/>
            <person name="McDermott T."/>
            <person name="Woyke T."/>
            <person name="Bristow J."/>
            <person name="Eisen J."/>
            <person name="Markowitz V."/>
            <person name="Hugenholtz P."/>
            <person name="Kyrpides N."/>
            <person name="Klenk H."/>
            <person name="Cheng J."/>
        </authorList>
    </citation>
    <scope>NUCLEOTIDE SEQUENCE [LARGE SCALE GENOMIC DNA]</scope>
    <source>
        <strain evidence="16">ATCC BAA-798 / YNP1</strain>
    </source>
</reference>
<dbReference type="Pfam" id="PF02844">
    <property type="entry name" value="GARS_N"/>
    <property type="match status" value="1"/>
</dbReference>
<evidence type="ECO:0000256" key="13">
    <source>
        <dbReference type="PROSITE-ProRule" id="PRU00409"/>
    </source>
</evidence>
<dbReference type="Gene3D" id="3.90.600.10">
    <property type="entry name" value="Phosphoribosylglycinamide synthetase, C-terminal domain"/>
    <property type="match status" value="1"/>
</dbReference>
<dbReference type="Gene3D" id="3.30.470.20">
    <property type="entry name" value="ATP-grasp fold, B domain"/>
    <property type="match status" value="1"/>
</dbReference>
<dbReference type="RefSeq" id="WP_012874912.1">
    <property type="nucleotide sequence ID" value="NC_013525.1"/>
</dbReference>
<keyword evidence="7 12" id="KW-0658">Purine biosynthesis</keyword>
<dbReference type="InterPro" id="IPR000115">
    <property type="entry name" value="PRibGlycinamide_synth"/>
</dbReference>
<dbReference type="PROSITE" id="PS50975">
    <property type="entry name" value="ATP_GRASP"/>
    <property type="match status" value="1"/>
</dbReference>
<name>D1CG21_THET1</name>
<dbReference type="HAMAP" id="MF_00138">
    <property type="entry name" value="GARS"/>
    <property type="match status" value="1"/>
</dbReference>
<dbReference type="Pfam" id="PF02843">
    <property type="entry name" value="GARS_C"/>
    <property type="match status" value="1"/>
</dbReference>
<evidence type="ECO:0000256" key="6">
    <source>
        <dbReference type="ARBA" id="ARBA00022741"/>
    </source>
</evidence>
<dbReference type="SUPFAM" id="SSF56059">
    <property type="entry name" value="Glutathione synthetase ATP-binding domain-like"/>
    <property type="match status" value="1"/>
</dbReference>
<keyword evidence="8 13" id="KW-0067">ATP-binding</keyword>
<dbReference type="SUPFAM" id="SSF52440">
    <property type="entry name" value="PreATP-grasp domain"/>
    <property type="match status" value="1"/>
</dbReference>
<dbReference type="Gene3D" id="3.40.50.20">
    <property type="match status" value="1"/>
</dbReference>
<evidence type="ECO:0000256" key="3">
    <source>
        <dbReference type="ARBA" id="ARBA00005174"/>
    </source>
</evidence>
<proteinExistence type="inferred from homology"/>
<dbReference type="InterPro" id="IPR011054">
    <property type="entry name" value="Rudment_hybrid_motif"/>
</dbReference>
<comment type="similarity">
    <text evidence="9 12">Belongs to the GARS family.</text>
</comment>
<evidence type="ECO:0000256" key="10">
    <source>
        <dbReference type="ARBA" id="ARBA00042242"/>
    </source>
</evidence>
<evidence type="ECO:0000313" key="15">
    <source>
        <dbReference type="EMBL" id="ACZ41877.1"/>
    </source>
</evidence>
<dbReference type="KEGG" id="ttr:Tter_0960"/>
<dbReference type="eggNOG" id="COG0151">
    <property type="taxonomic scope" value="Bacteria"/>
</dbReference>
<evidence type="ECO:0000256" key="1">
    <source>
        <dbReference type="ARBA" id="ARBA00001936"/>
    </source>
</evidence>
<dbReference type="PANTHER" id="PTHR43472">
    <property type="entry name" value="PHOSPHORIBOSYLAMINE--GLYCINE LIGASE"/>
    <property type="match status" value="1"/>
</dbReference>
<dbReference type="NCBIfam" id="TIGR00877">
    <property type="entry name" value="purD"/>
    <property type="match status" value="1"/>
</dbReference>
<dbReference type="EMBL" id="CP001825">
    <property type="protein sequence ID" value="ACZ41877.1"/>
    <property type="molecule type" value="Genomic_DNA"/>
</dbReference>
<dbReference type="PROSITE" id="PS00184">
    <property type="entry name" value="GARS"/>
    <property type="match status" value="1"/>
</dbReference>
<sequence length="430" mass="46211">MSSSTERVLVVGSGGREHAIVDGLIRTHPTLEVFVYPGNPGMWQLAQRIRPEDNSIGALVRASVEKGIGLVVVGPEAYLDQGIVDAFTAAGIPCFGPTKAAARLETSKSWAKQVMRLAGVPTAEYREFSDPWEIRSYISSLGRRVAVKADGLAAGKGVLVTDNPVEAAEFAELYLSSPGSKVIVEEALSGKELSLFALVNGDMVVPFSHAQDYKPAYDGDKGPNTGGMGAICPADSPSALTEELTEEIITPVARQMKTMGVPFCGVIFAGLMLTEDGPYVLEFNARFGDPEAQVMIPRLDADLYELIQCIVSGQELSTPLAFKRLFACGVTIASEGYPVSRAEPEPITIGNLPEGTYLYHAGTSIDNNGKLIAIGGRVFTAVGLGNDLDDARDKAYSLASRVSFKGAWYRRDIGSNWIDLAWRRRAESNR</sequence>
<evidence type="ECO:0000259" key="14">
    <source>
        <dbReference type="PROSITE" id="PS50975"/>
    </source>
</evidence>
<comment type="catalytic activity">
    <reaction evidence="12">
        <text>5-phospho-beta-D-ribosylamine + glycine + ATP = N(1)-(5-phospho-beta-D-ribosyl)glycinamide + ADP + phosphate + H(+)</text>
        <dbReference type="Rhea" id="RHEA:17453"/>
        <dbReference type="ChEBI" id="CHEBI:15378"/>
        <dbReference type="ChEBI" id="CHEBI:30616"/>
        <dbReference type="ChEBI" id="CHEBI:43474"/>
        <dbReference type="ChEBI" id="CHEBI:57305"/>
        <dbReference type="ChEBI" id="CHEBI:58681"/>
        <dbReference type="ChEBI" id="CHEBI:143788"/>
        <dbReference type="ChEBI" id="CHEBI:456216"/>
        <dbReference type="EC" id="6.3.4.13"/>
    </reaction>
</comment>
<evidence type="ECO:0000256" key="12">
    <source>
        <dbReference type="HAMAP-Rule" id="MF_00138"/>
    </source>
</evidence>
<protein>
    <recommendedName>
        <fullName evidence="4 12">Phosphoribosylamine--glycine ligase</fullName>
        <ecNumber evidence="4 12">6.3.4.13</ecNumber>
    </recommendedName>
    <alternativeName>
        <fullName evidence="12">GARS</fullName>
    </alternativeName>
    <alternativeName>
        <fullName evidence="10 12">Glycinamide ribonucleotide synthetase</fullName>
    </alternativeName>
    <alternativeName>
        <fullName evidence="11 12">Phosphoribosylglycinamide synthetase</fullName>
    </alternativeName>
</protein>
<organism evidence="15 16">
    <name type="scientific">Thermobaculum terrenum (strain ATCC BAA-798 / CCMEE 7001 / YNP1)</name>
    <dbReference type="NCBI Taxonomy" id="525904"/>
    <lineage>
        <taxon>Bacteria</taxon>
        <taxon>Bacillati</taxon>
        <taxon>Chloroflexota</taxon>
        <taxon>Chloroflexia</taxon>
        <taxon>Candidatus Thermobaculales</taxon>
        <taxon>Candidatus Thermobaculaceae</taxon>
        <taxon>Thermobaculum</taxon>
    </lineage>
</organism>
<dbReference type="Pfam" id="PF01071">
    <property type="entry name" value="GARS_A"/>
    <property type="match status" value="1"/>
</dbReference>
<evidence type="ECO:0000313" key="16">
    <source>
        <dbReference type="Proteomes" id="UP000000323"/>
    </source>
</evidence>
<dbReference type="OrthoDB" id="9807240at2"/>
<dbReference type="SMART" id="SM01209">
    <property type="entry name" value="GARS_A"/>
    <property type="match status" value="1"/>
</dbReference>
<evidence type="ECO:0000256" key="11">
    <source>
        <dbReference type="ARBA" id="ARBA00042864"/>
    </source>
</evidence>
<dbReference type="GO" id="GO:0004637">
    <property type="term" value="F:phosphoribosylamine-glycine ligase activity"/>
    <property type="evidence" value="ECO:0007669"/>
    <property type="project" value="UniProtKB-UniRule"/>
</dbReference>
<evidence type="ECO:0000256" key="2">
    <source>
        <dbReference type="ARBA" id="ARBA00001946"/>
    </source>
</evidence>
<dbReference type="InterPro" id="IPR013815">
    <property type="entry name" value="ATP_grasp_subdomain_1"/>
</dbReference>
<evidence type="ECO:0000256" key="7">
    <source>
        <dbReference type="ARBA" id="ARBA00022755"/>
    </source>
</evidence>
<dbReference type="GO" id="GO:0046872">
    <property type="term" value="F:metal ion binding"/>
    <property type="evidence" value="ECO:0007669"/>
    <property type="project" value="InterPro"/>
</dbReference>
<dbReference type="HOGENOM" id="CLU_027420_3_1_0"/>
<comment type="cofactor">
    <cofactor evidence="2">
        <name>Mg(2+)</name>
        <dbReference type="ChEBI" id="CHEBI:18420"/>
    </cofactor>
</comment>
<evidence type="ECO:0000256" key="9">
    <source>
        <dbReference type="ARBA" id="ARBA00038345"/>
    </source>
</evidence>
<dbReference type="Proteomes" id="UP000000323">
    <property type="component" value="Chromosome 1"/>
</dbReference>
<dbReference type="InterPro" id="IPR020560">
    <property type="entry name" value="PRibGlycinamide_synth_C-dom"/>
</dbReference>
<evidence type="ECO:0000256" key="5">
    <source>
        <dbReference type="ARBA" id="ARBA00022598"/>
    </source>
</evidence>
<dbReference type="STRING" id="525904.Tter_0960"/>
<dbReference type="PANTHER" id="PTHR43472:SF1">
    <property type="entry name" value="PHOSPHORIBOSYLAMINE--GLYCINE LIGASE, CHLOROPLASTIC"/>
    <property type="match status" value="1"/>
</dbReference>